<feature type="transmembrane region" description="Helical" evidence="10">
    <location>
        <begin position="106"/>
        <end position="128"/>
    </location>
</feature>
<evidence type="ECO:0000256" key="3">
    <source>
        <dbReference type="ARBA" id="ARBA00022475"/>
    </source>
</evidence>
<evidence type="ECO:0000256" key="2">
    <source>
        <dbReference type="ARBA" id="ARBA00022448"/>
    </source>
</evidence>
<evidence type="ECO:0000259" key="12">
    <source>
        <dbReference type="PROSITE" id="PS50929"/>
    </source>
</evidence>
<evidence type="ECO:0000256" key="4">
    <source>
        <dbReference type="ARBA" id="ARBA00022692"/>
    </source>
</evidence>
<name>A0A367ZD26_9BACT</name>
<dbReference type="EMBL" id="QOQW01000036">
    <property type="protein sequence ID" value="RCK75994.1"/>
    <property type="molecule type" value="Genomic_DNA"/>
</dbReference>
<evidence type="ECO:0000313" key="14">
    <source>
        <dbReference type="Proteomes" id="UP000252355"/>
    </source>
</evidence>
<proteinExistence type="predicted"/>
<evidence type="ECO:0000259" key="11">
    <source>
        <dbReference type="PROSITE" id="PS50893"/>
    </source>
</evidence>
<feature type="region of interest" description="Disordered" evidence="9">
    <location>
        <begin position="1"/>
        <end position="47"/>
    </location>
</feature>
<feature type="transmembrane region" description="Helical" evidence="10">
    <location>
        <begin position="298"/>
        <end position="318"/>
    </location>
</feature>
<feature type="compositionally biased region" description="Low complexity" evidence="9">
    <location>
        <begin position="10"/>
        <end position="27"/>
    </location>
</feature>
<dbReference type="InterPro" id="IPR017871">
    <property type="entry name" value="ABC_transporter-like_CS"/>
</dbReference>
<feature type="domain" description="ABC transmembrane type-1" evidence="12">
    <location>
        <begin position="72"/>
        <end position="353"/>
    </location>
</feature>
<dbReference type="PROSITE" id="PS50893">
    <property type="entry name" value="ABC_TRANSPORTER_2"/>
    <property type="match status" value="1"/>
</dbReference>
<dbReference type="GO" id="GO:0015421">
    <property type="term" value="F:ABC-type oligopeptide transporter activity"/>
    <property type="evidence" value="ECO:0007669"/>
    <property type="project" value="TreeGrafter"/>
</dbReference>
<keyword evidence="7 10" id="KW-1133">Transmembrane helix</keyword>
<dbReference type="InterPro" id="IPR039421">
    <property type="entry name" value="Type_1_exporter"/>
</dbReference>
<accession>A0A367ZD26</accession>
<keyword evidence="4 10" id="KW-0812">Transmembrane</keyword>
<dbReference type="PROSITE" id="PS50929">
    <property type="entry name" value="ABC_TM1F"/>
    <property type="match status" value="1"/>
</dbReference>
<evidence type="ECO:0000256" key="1">
    <source>
        <dbReference type="ARBA" id="ARBA00004651"/>
    </source>
</evidence>
<dbReference type="FunFam" id="3.40.50.300:FF:000221">
    <property type="entry name" value="Multidrug ABC transporter ATP-binding protein"/>
    <property type="match status" value="1"/>
</dbReference>
<feature type="domain" description="ABC transporter" evidence="11">
    <location>
        <begin position="387"/>
        <end position="628"/>
    </location>
</feature>
<feature type="transmembrane region" description="Helical" evidence="10">
    <location>
        <begin position="70"/>
        <end position="91"/>
    </location>
</feature>
<dbReference type="AlphaFoldDB" id="A0A367ZD26"/>
<evidence type="ECO:0000256" key="10">
    <source>
        <dbReference type="SAM" id="Phobius"/>
    </source>
</evidence>
<dbReference type="GO" id="GO:0005524">
    <property type="term" value="F:ATP binding"/>
    <property type="evidence" value="ECO:0007669"/>
    <property type="project" value="UniProtKB-KW"/>
</dbReference>
<organism evidence="13 14">
    <name type="scientific">Candidatus Ozemobacter sibiricus</name>
    <dbReference type="NCBI Taxonomy" id="2268124"/>
    <lineage>
        <taxon>Bacteria</taxon>
        <taxon>Candidatus Ozemobacteria</taxon>
        <taxon>Candidatus Ozemobacterales</taxon>
        <taxon>Candidatus Ozemobacteraceae</taxon>
        <taxon>Candidatus Ozemobacter</taxon>
    </lineage>
</organism>
<dbReference type="Pfam" id="PF00664">
    <property type="entry name" value="ABC_membrane"/>
    <property type="match status" value="1"/>
</dbReference>
<feature type="transmembrane region" description="Helical" evidence="10">
    <location>
        <begin position="210"/>
        <end position="232"/>
    </location>
</feature>
<dbReference type="InterPro" id="IPR011527">
    <property type="entry name" value="ABC1_TM_dom"/>
</dbReference>
<feature type="compositionally biased region" description="Low complexity" evidence="9">
    <location>
        <begin position="37"/>
        <end position="46"/>
    </location>
</feature>
<feature type="compositionally biased region" description="Polar residues" evidence="9">
    <location>
        <begin position="642"/>
        <end position="657"/>
    </location>
</feature>
<keyword evidence="2" id="KW-0813">Transport</keyword>
<evidence type="ECO:0000313" key="13">
    <source>
        <dbReference type="EMBL" id="RCK75994.1"/>
    </source>
</evidence>
<evidence type="ECO:0000256" key="5">
    <source>
        <dbReference type="ARBA" id="ARBA00022741"/>
    </source>
</evidence>
<dbReference type="Gene3D" id="3.40.50.300">
    <property type="entry name" value="P-loop containing nucleotide triphosphate hydrolases"/>
    <property type="match status" value="1"/>
</dbReference>
<dbReference type="Proteomes" id="UP000252355">
    <property type="component" value="Unassembled WGS sequence"/>
</dbReference>
<dbReference type="InterPro" id="IPR003593">
    <property type="entry name" value="AAA+_ATPase"/>
</dbReference>
<evidence type="ECO:0000256" key="7">
    <source>
        <dbReference type="ARBA" id="ARBA00022989"/>
    </source>
</evidence>
<dbReference type="InterPro" id="IPR003439">
    <property type="entry name" value="ABC_transporter-like_ATP-bd"/>
</dbReference>
<keyword evidence="8 10" id="KW-0472">Membrane</keyword>
<sequence length="657" mass="71609">MSTQPPPQPSSSTGPTATTPGSAATPAPTTPPPDPPSRGAAPSPAGEAADFRKRARDLFWGFIRQYRREFGLAVGALALVDAMDVLPPLIIKGAIDVLEKGEGQAMLWTLAGVYLAASAVQAVFRYYWRKYFLGTSHIVAYDLRKQLYEHLQTLSFGYFARNKTGELMSRLTNDIDEIRMMFGIGLLLIMDALFYFLTVPFIMLWLSPRLALYVLIPLPLVPIFVTKVGGYIHAMSKIVQERIADLSARAQENFSGIRIIKGFAREEAQIDGFNRLSQTLVDEKLTLARVEAGFHPTLELIVGLGAFLLILAGGQRVLAGEISIGSFVAFQAYLLKMVWPMTAVGMTINIHQRGMASLGRAAEVLDERPEIASPANAVSAASVVGHLEVRGLTFTYPGAAVPALHDLSFTLPAGRTLGLTGPVGCGKSTLLHLLLRLLDPPPGTIWLDGRDIRDYDLASLRRLFGYVPQDTFLFSETIRDNIGFGLPETPAGAADLAARIEACARAAQIHDEVVALAEGYASLLGERGVNLSGGQKQRLAIARALAVEPRLLLLDDATSAVDTDTEERLLTALREVCRGRTAIVVSHRLVSVQHADQILYLEGGRLVEQGTHAELLAWEGRYARLWERQRLKRELESEQPRRQTGLTPTSAGTEGSL</sequence>
<comment type="caution">
    <text evidence="13">The sequence shown here is derived from an EMBL/GenBank/DDBJ whole genome shotgun (WGS) entry which is preliminary data.</text>
</comment>
<protein>
    <submittedName>
        <fullName evidence="13">Lipid A export ATP-binding/permease protein MsbA</fullName>
    </submittedName>
</protein>
<dbReference type="PANTHER" id="PTHR43394">
    <property type="entry name" value="ATP-DEPENDENT PERMEASE MDL1, MITOCHONDRIAL"/>
    <property type="match status" value="1"/>
</dbReference>
<dbReference type="InterPro" id="IPR036640">
    <property type="entry name" value="ABC1_TM_sf"/>
</dbReference>
<feature type="transmembrane region" description="Helical" evidence="10">
    <location>
        <begin position="180"/>
        <end position="204"/>
    </location>
</feature>
<gene>
    <name evidence="13" type="ORF">OZSIB_3341</name>
</gene>
<dbReference type="SUPFAM" id="SSF90123">
    <property type="entry name" value="ABC transporter transmembrane region"/>
    <property type="match status" value="1"/>
</dbReference>
<feature type="region of interest" description="Disordered" evidence="9">
    <location>
        <begin position="636"/>
        <end position="657"/>
    </location>
</feature>
<keyword evidence="3" id="KW-1003">Cell membrane</keyword>
<dbReference type="InterPro" id="IPR027417">
    <property type="entry name" value="P-loop_NTPase"/>
</dbReference>
<reference evidence="13 14" key="1">
    <citation type="submission" date="2018-05" db="EMBL/GenBank/DDBJ databases">
        <title>A metagenomic window into the 2 km-deep terrestrial subsurface aquifer revealed taxonomically and functionally diverse microbial community comprising novel uncultured bacterial lineages.</title>
        <authorList>
            <person name="Kadnikov V.V."/>
            <person name="Mardanov A.V."/>
            <person name="Beletsky A.V."/>
            <person name="Banks D."/>
            <person name="Pimenov N.V."/>
            <person name="Frank Y.A."/>
            <person name="Karnachuk O.V."/>
            <person name="Ravin N.V."/>
        </authorList>
    </citation>
    <scope>NUCLEOTIDE SEQUENCE [LARGE SCALE GENOMIC DNA]</scope>
    <source>
        <strain evidence="13">BY5</strain>
    </source>
</reference>
<comment type="subcellular location">
    <subcellularLocation>
        <location evidence="1">Cell membrane</location>
        <topology evidence="1">Multi-pass membrane protein</topology>
    </subcellularLocation>
</comment>
<evidence type="ECO:0000256" key="8">
    <source>
        <dbReference type="ARBA" id="ARBA00023136"/>
    </source>
</evidence>
<dbReference type="PROSITE" id="PS00211">
    <property type="entry name" value="ABC_TRANSPORTER_1"/>
    <property type="match status" value="1"/>
</dbReference>
<dbReference type="GO" id="GO:0005886">
    <property type="term" value="C:plasma membrane"/>
    <property type="evidence" value="ECO:0007669"/>
    <property type="project" value="UniProtKB-SubCell"/>
</dbReference>
<dbReference type="SUPFAM" id="SSF52540">
    <property type="entry name" value="P-loop containing nucleoside triphosphate hydrolases"/>
    <property type="match status" value="1"/>
</dbReference>
<keyword evidence="6 13" id="KW-0067">ATP-binding</keyword>
<dbReference type="CDD" id="cd18541">
    <property type="entry name" value="ABC_6TM_TmrB_like"/>
    <property type="match status" value="1"/>
</dbReference>
<evidence type="ECO:0000256" key="9">
    <source>
        <dbReference type="SAM" id="MobiDB-lite"/>
    </source>
</evidence>
<dbReference type="Pfam" id="PF00005">
    <property type="entry name" value="ABC_tran"/>
    <property type="match status" value="1"/>
</dbReference>
<keyword evidence="5" id="KW-0547">Nucleotide-binding</keyword>
<evidence type="ECO:0000256" key="6">
    <source>
        <dbReference type="ARBA" id="ARBA00022840"/>
    </source>
</evidence>
<dbReference type="SMART" id="SM00382">
    <property type="entry name" value="AAA"/>
    <property type="match status" value="1"/>
</dbReference>
<dbReference type="Gene3D" id="1.20.1560.10">
    <property type="entry name" value="ABC transporter type 1, transmembrane domain"/>
    <property type="match status" value="1"/>
</dbReference>
<dbReference type="GO" id="GO:0016887">
    <property type="term" value="F:ATP hydrolysis activity"/>
    <property type="evidence" value="ECO:0007669"/>
    <property type="project" value="InterPro"/>
</dbReference>
<dbReference type="PANTHER" id="PTHR43394:SF1">
    <property type="entry name" value="ATP-BINDING CASSETTE SUB-FAMILY B MEMBER 10, MITOCHONDRIAL"/>
    <property type="match status" value="1"/>
</dbReference>